<accession>A0A5N6KYX9</accession>
<organism evidence="1 2">
    <name type="scientific">Carpinus fangiana</name>
    <dbReference type="NCBI Taxonomy" id="176857"/>
    <lineage>
        <taxon>Eukaryota</taxon>
        <taxon>Viridiplantae</taxon>
        <taxon>Streptophyta</taxon>
        <taxon>Embryophyta</taxon>
        <taxon>Tracheophyta</taxon>
        <taxon>Spermatophyta</taxon>
        <taxon>Magnoliopsida</taxon>
        <taxon>eudicotyledons</taxon>
        <taxon>Gunneridae</taxon>
        <taxon>Pentapetalae</taxon>
        <taxon>rosids</taxon>
        <taxon>fabids</taxon>
        <taxon>Fagales</taxon>
        <taxon>Betulaceae</taxon>
        <taxon>Carpinus</taxon>
    </lineage>
</organism>
<dbReference type="OrthoDB" id="310217at2759"/>
<evidence type="ECO:0008006" key="3">
    <source>
        <dbReference type="Google" id="ProtNLM"/>
    </source>
</evidence>
<comment type="caution">
    <text evidence="1">The sequence shown here is derived from an EMBL/GenBank/DDBJ whole genome shotgun (WGS) entry which is preliminary data.</text>
</comment>
<evidence type="ECO:0000313" key="1">
    <source>
        <dbReference type="EMBL" id="KAB8360763.1"/>
    </source>
</evidence>
<gene>
    <name evidence="1" type="ORF">FH972_024497</name>
</gene>
<name>A0A5N6KYX9_9ROSI</name>
<dbReference type="SUPFAM" id="SSF56112">
    <property type="entry name" value="Protein kinase-like (PK-like)"/>
    <property type="match status" value="1"/>
</dbReference>
<reference evidence="1 2" key="1">
    <citation type="submission" date="2019-06" db="EMBL/GenBank/DDBJ databases">
        <title>A chromosomal-level reference genome of Carpinus fangiana (Coryloideae, Betulaceae).</title>
        <authorList>
            <person name="Yang X."/>
            <person name="Wang Z."/>
            <person name="Zhang L."/>
            <person name="Hao G."/>
            <person name="Liu J."/>
            <person name="Yang Y."/>
        </authorList>
    </citation>
    <scope>NUCLEOTIDE SEQUENCE [LARGE SCALE GENOMIC DNA]</scope>
    <source>
        <strain evidence="1">Cfa_2016G</strain>
        <tissue evidence="1">Leaf</tissue>
    </source>
</reference>
<keyword evidence="2" id="KW-1185">Reference proteome</keyword>
<dbReference type="InterPro" id="IPR011009">
    <property type="entry name" value="Kinase-like_dom_sf"/>
</dbReference>
<dbReference type="AlphaFoldDB" id="A0A5N6KYX9"/>
<protein>
    <recommendedName>
        <fullName evidence="3">Protein kinase domain-containing protein</fullName>
    </recommendedName>
</protein>
<dbReference type="EMBL" id="VIBQ01000017">
    <property type="protein sequence ID" value="KAB8360763.1"/>
    <property type="molecule type" value="Genomic_DNA"/>
</dbReference>
<proteinExistence type="predicted"/>
<evidence type="ECO:0000313" key="2">
    <source>
        <dbReference type="Proteomes" id="UP000327013"/>
    </source>
</evidence>
<dbReference type="Gene3D" id="1.10.510.10">
    <property type="entry name" value="Transferase(Phosphotransferase) domain 1"/>
    <property type="match status" value="1"/>
</dbReference>
<dbReference type="Proteomes" id="UP000327013">
    <property type="component" value="Unassembled WGS sequence"/>
</dbReference>
<sequence length="443" mass="50092">MTRISERRGSSAGSISSVRSITGSIRRHTSTYLSKVKKTASQLISNASNREGRSLTAFAGNVFTTRSDLSSTTSKSASRTKSQLAEAEADFYRRWIVISRAGSGGQFDVFFVISRKWFDSEAWTVVDRANRHNGASDRFKFDVGAARKRDGTFVSLTEGVHVAKIPNPSIQNRETTRLMEEMGITDCSDFEALRVLREESMYTPHLIDWDQKTEAPMWTVQEAFNCGTLFDLSVRWTSLQGESYPWPEAFIWHVFIELTLALHYIHCAGVAHCDLVAFNVCLHIPKQDLDNALFPRVVPIDFGRAKTREHMEGALCKWDMTRLGNMVHEMVHNLPFAGGEGEGADHGPRDPNSGICSCKDPFATHERQLSPRGQTLYREIMRYTATASPKTVDDIVVRLVPHAKTARKHTFARFPGQIWQRMLTQHFPSEEQIWAKMKAQEKT</sequence>